<reference evidence="3 4" key="1">
    <citation type="submission" date="2018-06" db="EMBL/GenBank/DDBJ databases">
        <authorList>
            <consortium name="Pathogen Informatics"/>
            <person name="Doyle S."/>
        </authorList>
    </citation>
    <scope>NUCLEOTIDE SEQUENCE [LARGE SCALE GENOMIC DNA]</scope>
    <source>
        <strain evidence="1 3">NCTC9073</strain>
        <strain evidence="2 4">NCTC9962</strain>
    </source>
</reference>
<dbReference type="Proteomes" id="UP000254052">
    <property type="component" value="Unassembled WGS sequence"/>
</dbReference>
<dbReference type="EMBL" id="UGED01000011">
    <property type="protein sequence ID" value="STM07987.1"/>
    <property type="molecule type" value="Genomic_DNA"/>
</dbReference>
<evidence type="ECO:0000313" key="4">
    <source>
        <dbReference type="Proteomes" id="UP000254052"/>
    </source>
</evidence>
<evidence type="ECO:0000313" key="1">
    <source>
        <dbReference type="EMBL" id="SPX17185.1"/>
    </source>
</evidence>
<evidence type="ECO:0000313" key="3">
    <source>
        <dbReference type="Proteomes" id="UP000250780"/>
    </source>
</evidence>
<sequence>MGQCQIGAKNIDNAMQCFYHIINNCEDDSVKSKAQAYIELLNDNSEDNG</sequence>
<dbReference type="EMBL" id="UASD01000009">
    <property type="protein sequence ID" value="SPX17185.1"/>
    <property type="molecule type" value="Genomic_DNA"/>
</dbReference>
<dbReference type="InterPro" id="IPR011990">
    <property type="entry name" value="TPR-like_helical_dom_sf"/>
</dbReference>
<gene>
    <name evidence="1" type="ORF">NCTC9073_04998</name>
    <name evidence="2" type="ORF">NCTC9962_05616</name>
</gene>
<dbReference type="Proteomes" id="UP000250780">
    <property type="component" value="Unassembled WGS sequence"/>
</dbReference>
<dbReference type="Gene3D" id="1.25.40.10">
    <property type="entry name" value="Tetratricopeptide repeat domain"/>
    <property type="match status" value="1"/>
</dbReference>
<accession>A0A2X1Q692</accession>
<protein>
    <submittedName>
        <fullName evidence="1">Type III secretion-associated chaperone</fullName>
    </submittedName>
</protein>
<dbReference type="AlphaFoldDB" id="A0A2X1Q692"/>
<name>A0A2X1Q692_ECOLX</name>
<proteinExistence type="predicted"/>
<evidence type="ECO:0000313" key="2">
    <source>
        <dbReference type="EMBL" id="STM07987.1"/>
    </source>
</evidence>
<organism evidence="1 3">
    <name type="scientific">Escherichia coli</name>
    <dbReference type="NCBI Taxonomy" id="562"/>
    <lineage>
        <taxon>Bacteria</taxon>
        <taxon>Pseudomonadati</taxon>
        <taxon>Pseudomonadota</taxon>
        <taxon>Gammaproteobacteria</taxon>
        <taxon>Enterobacterales</taxon>
        <taxon>Enterobacteriaceae</taxon>
        <taxon>Escherichia</taxon>
    </lineage>
</organism>